<evidence type="ECO:0000313" key="2">
    <source>
        <dbReference type="EMBL" id="KKQ34264.1"/>
    </source>
</evidence>
<dbReference type="PROSITE" id="PS50910">
    <property type="entry name" value="HEPN"/>
    <property type="match status" value="1"/>
</dbReference>
<evidence type="ECO:0000259" key="1">
    <source>
        <dbReference type="PROSITE" id="PS50910"/>
    </source>
</evidence>
<sequence length="123" mass="14824">MIAYWRKSAQEAKEAAYDNFRSGHPDWGFFLWHLAIEKLLKGILIKKGLIPPPVHDLEKLSLTAKLTLDQKQRAWLSEITSYNINARYDDYKRQFYKKVTQDDYATKWQKICEDFYLWLEKKY</sequence>
<dbReference type="Pfam" id="PF05168">
    <property type="entry name" value="HEPN"/>
    <property type="match status" value="1"/>
</dbReference>
<dbReference type="Proteomes" id="UP000033876">
    <property type="component" value="Unassembled WGS sequence"/>
</dbReference>
<organism evidence="2 3">
    <name type="scientific">Candidatus Nomurabacteria bacterium GW2011_GWB1_37_5</name>
    <dbReference type="NCBI Taxonomy" id="1618742"/>
    <lineage>
        <taxon>Bacteria</taxon>
        <taxon>Candidatus Nomuraibacteriota</taxon>
    </lineage>
</organism>
<comment type="caution">
    <text evidence="2">The sequence shown here is derived from an EMBL/GenBank/DDBJ whole genome shotgun (WGS) entry which is preliminary data.</text>
</comment>
<evidence type="ECO:0000313" key="3">
    <source>
        <dbReference type="Proteomes" id="UP000033876"/>
    </source>
</evidence>
<proteinExistence type="predicted"/>
<dbReference type="InterPro" id="IPR007842">
    <property type="entry name" value="HEPN_dom"/>
</dbReference>
<dbReference type="SMART" id="SM00748">
    <property type="entry name" value="HEPN"/>
    <property type="match status" value="1"/>
</dbReference>
<accession>A0A0G0JBX8</accession>
<dbReference type="EMBL" id="LBTF01000055">
    <property type="protein sequence ID" value="KKQ34264.1"/>
    <property type="molecule type" value="Genomic_DNA"/>
</dbReference>
<gene>
    <name evidence="2" type="ORF">US50_C0055G0008</name>
</gene>
<reference evidence="2 3" key="1">
    <citation type="journal article" date="2015" name="Nature">
        <title>rRNA introns, odd ribosomes, and small enigmatic genomes across a large radiation of phyla.</title>
        <authorList>
            <person name="Brown C.T."/>
            <person name="Hug L.A."/>
            <person name="Thomas B.C."/>
            <person name="Sharon I."/>
            <person name="Castelle C.J."/>
            <person name="Singh A."/>
            <person name="Wilkins M.J."/>
            <person name="Williams K.H."/>
            <person name="Banfield J.F."/>
        </authorList>
    </citation>
    <scope>NUCLEOTIDE SEQUENCE [LARGE SCALE GENOMIC DNA]</scope>
</reference>
<protein>
    <submittedName>
        <fullName evidence="2">HEPN domain protein</fullName>
    </submittedName>
</protein>
<dbReference type="AlphaFoldDB" id="A0A0G0JBX8"/>
<feature type="domain" description="HEPN" evidence="1">
    <location>
        <begin position="6"/>
        <end position="115"/>
    </location>
</feature>
<dbReference type="SUPFAM" id="SSF81593">
    <property type="entry name" value="Nucleotidyltransferase substrate binding subunit/domain"/>
    <property type="match status" value="1"/>
</dbReference>
<dbReference type="Gene3D" id="1.20.120.330">
    <property type="entry name" value="Nucleotidyltransferases domain 2"/>
    <property type="match status" value="1"/>
</dbReference>
<name>A0A0G0JBX8_9BACT</name>